<dbReference type="RefSeq" id="WP_185244916.1">
    <property type="nucleotide sequence ID" value="NZ_AP023213.1"/>
</dbReference>
<dbReference type="Proteomes" id="UP000515472">
    <property type="component" value="Chromosome"/>
</dbReference>
<protein>
    <submittedName>
        <fullName evidence="1">Uncharacterized protein</fullName>
    </submittedName>
</protein>
<organism evidence="1 2">
    <name type="scientific">Citrifermentans bremense</name>
    <dbReference type="NCBI Taxonomy" id="60035"/>
    <lineage>
        <taxon>Bacteria</taxon>
        <taxon>Pseudomonadati</taxon>
        <taxon>Thermodesulfobacteriota</taxon>
        <taxon>Desulfuromonadia</taxon>
        <taxon>Geobacterales</taxon>
        <taxon>Geobacteraceae</taxon>
        <taxon>Citrifermentans</taxon>
    </lineage>
</organism>
<accession>A0A6S6M5Z7</accession>
<sequence>MAHRDRTNTKKTDRFDYCFLEVQLKKKGKLSEDPDQVRLVTVDNQLETILFVRNNLDACIENIALVRRTETGQKR</sequence>
<name>A0A6S6M5Z7_9BACT</name>
<gene>
    <name evidence="1" type="ORF">GEOBRER4_n1597</name>
</gene>
<reference evidence="1 2" key="1">
    <citation type="submission" date="2020-06" db="EMBL/GenBank/DDBJ databases">
        <title>Interaction of electrochemicaly active bacteria, Geobacter bremensis R4 on different carbon anode.</title>
        <authorList>
            <person name="Meng L."/>
            <person name="Yoshida N."/>
        </authorList>
    </citation>
    <scope>NUCLEOTIDE SEQUENCE [LARGE SCALE GENOMIC DNA]</scope>
    <source>
        <strain evidence="1 2">R4</strain>
    </source>
</reference>
<proteinExistence type="predicted"/>
<dbReference type="EMBL" id="AP023213">
    <property type="protein sequence ID" value="BCG46785.1"/>
    <property type="molecule type" value="Genomic_DNA"/>
</dbReference>
<evidence type="ECO:0000313" key="1">
    <source>
        <dbReference type="EMBL" id="BCG46785.1"/>
    </source>
</evidence>
<dbReference type="AlphaFoldDB" id="A0A6S6M5Z7"/>
<evidence type="ECO:0000313" key="2">
    <source>
        <dbReference type="Proteomes" id="UP000515472"/>
    </source>
</evidence>
<keyword evidence="2" id="KW-1185">Reference proteome</keyword>
<dbReference type="KEGG" id="gbn:GEOBRER4_15350"/>